<dbReference type="Proteomes" id="UP000694395">
    <property type="component" value="Chromosome 10"/>
</dbReference>
<dbReference type="Ensembl" id="ENSOMYT00000057800.2">
    <property type="protein sequence ID" value="ENSOMYP00000053131.2"/>
    <property type="gene ID" value="ENSOMYG00000024313.2"/>
</dbReference>
<organism evidence="1 2">
    <name type="scientific">Oncorhynchus mykiss</name>
    <name type="common">Rainbow trout</name>
    <name type="synonym">Salmo gairdneri</name>
    <dbReference type="NCBI Taxonomy" id="8022"/>
    <lineage>
        <taxon>Eukaryota</taxon>
        <taxon>Metazoa</taxon>
        <taxon>Chordata</taxon>
        <taxon>Craniata</taxon>
        <taxon>Vertebrata</taxon>
        <taxon>Euteleostomi</taxon>
        <taxon>Actinopterygii</taxon>
        <taxon>Neopterygii</taxon>
        <taxon>Teleostei</taxon>
        <taxon>Protacanthopterygii</taxon>
        <taxon>Salmoniformes</taxon>
        <taxon>Salmonidae</taxon>
        <taxon>Salmoninae</taxon>
        <taxon>Oncorhynchus</taxon>
    </lineage>
</organism>
<keyword evidence="2" id="KW-1185">Reference proteome</keyword>
<sequence length="92" mass="10796">MWKNSRGLNKTSGNDRNFCYECGDALPLPKLEDTAFCFERVEWNRKNKKVSKRKTVEKSKKYARPTSGREMECADRCYRCHVSQFQCLHAPS</sequence>
<reference evidence="1" key="3">
    <citation type="submission" date="2025-09" db="UniProtKB">
        <authorList>
            <consortium name="Ensembl"/>
        </authorList>
    </citation>
    <scope>IDENTIFICATION</scope>
</reference>
<name>A0A8C7RGD9_ONCMY</name>
<accession>A0A8C7RGD9</accession>
<reference evidence="1" key="2">
    <citation type="submission" date="2025-08" db="UniProtKB">
        <authorList>
            <consortium name="Ensembl"/>
        </authorList>
    </citation>
    <scope>IDENTIFICATION</scope>
</reference>
<evidence type="ECO:0000313" key="1">
    <source>
        <dbReference type="Ensembl" id="ENSOMYP00000053131.2"/>
    </source>
</evidence>
<dbReference type="GeneTree" id="ENSGT01000000219823"/>
<proteinExistence type="predicted"/>
<protein>
    <submittedName>
        <fullName evidence="1">Uncharacterized protein</fullName>
    </submittedName>
</protein>
<reference evidence="1" key="1">
    <citation type="submission" date="2020-07" db="EMBL/GenBank/DDBJ databases">
        <title>A long reads based de novo assembly of the rainbow trout Arlee double haploid line genome.</title>
        <authorList>
            <person name="Gao G."/>
            <person name="Palti Y."/>
        </authorList>
    </citation>
    <scope>NUCLEOTIDE SEQUENCE [LARGE SCALE GENOMIC DNA]</scope>
</reference>
<evidence type="ECO:0000313" key="2">
    <source>
        <dbReference type="Proteomes" id="UP000694395"/>
    </source>
</evidence>
<dbReference type="AlphaFoldDB" id="A0A8C7RGD9"/>